<evidence type="ECO:0000313" key="3">
    <source>
        <dbReference type="Proteomes" id="UP001201161"/>
    </source>
</evidence>
<keyword evidence="1" id="KW-0812">Transmembrane</keyword>
<feature type="transmembrane region" description="Helical" evidence="1">
    <location>
        <begin position="40"/>
        <end position="61"/>
    </location>
</feature>
<feature type="transmembrane region" description="Helical" evidence="1">
    <location>
        <begin position="82"/>
        <end position="105"/>
    </location>
</feature>
<keyword evidence="3" id="KW-1185">Reference proteome</keyword>
<dbReference type="RefSeq" id="WP_236404371.1">
    <property type="nucleotide sequence ID" value="NZ_JAKJHZ010000010.1"/>
</dbReference>
<keyword evidence="1" id="KW-0472">Membrane</keyword>
<proteinExistence type="predicted"/>
<sequence>MAVSTLLLAAAVSLRTGLLGLMNPDLIISTGWYGPDADRLTSLVLAGALAALMISLTYDQLRRRRRKNGGRLPGEGPTDSGIVVGAVAALLGLVTAVTGAVAIVFPDTPYDAAAPACRGAYLQGSNFYAQTLPGGVSARSGPGRGFTQVDRFEGDCTLGFEGYCIG</sequence>
<protein>
    <submittedName>
        <fullName evidence="2">Uncharacterized protein</fullName>
    </submittedName>
</protein>
<dbReference type="Proteomes" id="UP001201161">
    <property type="component" value="Unassembled WGS sequence"/>
</dbReference>
<evidence type="ECO:0000256" key="1">
    <source>
        <dbReference type="SAM" id="Phobius"/>
    </source>
</evidence>
<keyword evidence="1" id="KW-1133">Transmembrane helix</keyword>
<comment type="caution">
    <text evidence="2">The sequence shown here is derived from an EMBL/GenBank/DDBJ whole genome shotgun (WGS) entry which is preliminary data.</text>
</comment>
<evidence type="ECO:0000313" key="2">
    <source>
        <dbReference type="EMBL" id="MCF6379380.1"/>
    </source>
</evidence>
<gene>
    <name evidence="2" type="ORF">L2K70_17350</name>
</gene>
<dbReference type="EMBL" id="JAKJHZ010000010">
    <property type="protein sequence ID" value="MCF6379380.1"/>
    <property type="molecule type" value="Genomic_DNA"/>
</dbReference>
<accession>A0ABS9HDV6</accession>
<organism evidence="2 3">
    <name type="scientific">Nocardioides potassii</name>
    <dbReference type="NCBI Taxonomy" id="2911371"/>
    <lineage>
        <taxon>Bacteria</taxon>
        <taxon>Bacillati</taxon>
        <taxon>Actinomycetota</taxon>
        <taxon>Actinomycetes</taxon>
        <taxon>Propionibacteriales</taxon>
        <taxon>Nocardioidaceae</taxon>
        <taxon>Nocardioides</taxon>
    </lineage>
</organism>
<reference evidence="2 3" key="1">
    <citation type="submission" date="2022-01" db="EMBL/GenBank/DDBJ databases">
        <title>Nocardioides sp. nov., an actinomycete isolated from mining soil.</title>
        <authorList>
            <person name="Liu L."/>
        </authorList>
    </citation>
    <scope>NUCLEOTIDE SEQUENCE [LARGE SCALE GENOMIC DNA]</scope>
    <source>
        <strain evidence="2 3">KLBMP 9356</strain>
    </source>
</reference>
<name>A0ABS9HDV6_9ACTN</name>